<dbReference type="InterPro" id="IPR012292">
    <property type="entry name" value="Globin/Proto"/>
</dbReference>
<evidence type="ECO:0008006" key="3">
    <source>
        <dbReference type="Google" id="ProtNLM"/>
    </source>
</evidence>
<reference evidence="2" key="1">
    <citation type="submission" date="2006-01" db="EMBL/GenBank/DDBJ databases">
        <title>Complete sequence of Novosphingobium aromaticivorans DSM 12444.</title>
        <authorList>
            <consortium name="US DOE Joint Genome Institute"/>
            <person name="Copeland A."/>
            <person name="Lucas S."/>
            <person name="Lapidus A."/>
            <person name="Barry K."/>
            <person name="Detter J.C."/>
            <person name="Glavina T."/>
            <person name="Hammon N."/>
            <person name="Israni S."/>
            <person name="Pitluck S."/>
            <person name="Chain P."/>
            <person name="Malfatti S."/>
            <person name="Shin M."/>
            <person name="Vergez L."/>
            <person name="Schmutz J."/>
            <person name="Larimer F."/>
            <person name="Land M."/>
            <person name="Kyrpides N."/>
            <person name="Ivanova N."/>
            <person name="Fredrickson J."/>
            <person name="Balkwill D."/>
            <person name="Romine M.F."/>
            <person name="Richardson P."/>
        </authorList>
    </citation>
    <scope>NUCLEOTIDE SEQUENCE [LARGE SCALE GENOMIC DNA]</scope>
    <source>
        <strain evidence="2">ATCC 700278 / DSM 12444 / CCUG 56034 / CIP 105152 / NBRC 16084 / F199</strain>
    </source>
</reference>
<dbReference type="eggNOG" id="ENOG50323KT">
    <property type="taxonomic scope" value="Bacteria"/>
</dbReference>
<dbReference type="SUPFAM" id="SSF46458">
    <property type="entry name" value="Globin-like"/>
    <property type="match status" value="1"/>
</dbReference>
<proteinExistence type="predicted"/>
<protein>
    <recommendedName>
        <fullName evidence="3">Globin</fullName>
    </recommendedName>
</protein>
<dbReference type="Proteomes" id="UP000009134">
    <property type="component" value="Chromosome"/>
</dbReference>
<evidence type="ECO:0000313" key="2">
    <source>
        <dbReference type="Proteomes" id="UP000009134"/>
    </source>
</evidence>
<dbReference type="EMBL" id="CP000248">
    <property type="protein sequence ID" value="ABD27213.1"/>
    <property type="molecule type" value="Genomic_DNA"/>
</dbReference>
<dbReference type="GO" id="GO:0020037">
    <property type="term" value="F:heme binding"/>
    <property type="evidence" value="ECO:0007669"/>
    <property type="project" value="InterPro"/>
</dbReference>
<sequence length="139" mass="15804">MATMAVTVGDHDAMMESLEIIAGRDHDIVPPFFARFLSAHPEEEDKFFNPATSYGTMTNEIMTTLLALANDEPWVEMVMRMQVLTHHGYGGIELQRYRDVLDHFIATLADLAGDEWSPVHAHAWQAQADRLFAMIERAW</sequence>
<dbReference type="InterPro" id="IPR009050">
    <property type="entry name" value="Globin-like_sf"/>
</dbReference>
<dbReference type="RefSeq" id="WP_011446417.1">
    <property type="nucleotide sequence ID" value="NC_007794.1"/>
</dbReference>
<dbReference type="GO" id="GO:0019825">
    <property type="term" value="F:oxygen binding"/>
    <property type="evidence" value="ECO:0007669"/>
    <property type="project" value="InterPro"/>
</dbReference>
<organism evidence="1 2">
    <name type="scientific">Novosphingobium aromaticivorans (strain ATCC 700278 / DSM 12444 / CCUG 56034 / CIP 105152 / NBRC 16084 / F199)</name>
    <dbReference type="NCBI Taxonomy" id="279238"/>
    <lineage>
        <taxon>Bacteria</taxon>
        <taxon>Pseudomonadati</taxon>
        <taxon>Pseudomonadota</taxon>
        <taxon>Alphaproteobacteria</taxon>
        <taxon>Sphingomonadales</taxon>
        <taxon>Sphingomonadaceae</taxon>
        <taxon>Novosphingobium</taxon>
    </lineage>
</organism>
<gene>
    <name evidence="1" type="ordered locus">Saro_2777</name>
</gene>
<evidence type="ECO:0000313" key="1">
    <source>
        <dbReference type="EMBL" id="ABD27213.1"/>
    </source>
</evidence>
<dbReference type="HOGENOM" id="CLU_136063_0_0_5"/>
<accession>Q2G4L0</accession>
<name>Q2G4L0_NOVAD</name>
<keyword evidence="2" id="KW-1185">Reference proteome</keyword>
<dbReference type="KEGG" id="nar:Saro_2777"/>
<dbReference type="Gene3D" id="1.10.490.10">
    <property type="entry name" value="Globins"/>
    <property type="match status" value="1"/>
</dbReference>
<dbReference type="AlphaFoldDB" id="Q2G4L0"/>